<comment type="subcellular location">
    <subcellularLocation>
        <location evidence="1">Cell outer membrane</location>
        <topology evidence="1">Multi-pass membrane protein</topology>
    </subcellularLocation>
</comment>
<name>A0A0C4YKV0_9BURK</name>
<dbReference type="GO" id="GO:0015288">
    <property type="term" value="F:porin activity"/>
    <property type="evidence" value="ECO:0007669"/>
    <property type="project" value="UniProtKB-KW"/>
</dbReference>
<evidence type="ECO:0000256" key="11">
    <source>
        <dbReference type="SAM" id="SignalP"/>
    </source>
</evidence>
<sequence>MKKCIVGVGCAIASIAAFAQSSVTLYGVVDANIEYSNHNLGSGPNGQSKVALNSGGLSPSRWGMRGTEDLGGGNKAIFALESGFNIDTGTSGQGGLLFGRQAWVGLASGNHQLTLGRQYTSLFLIMANYSPTAYATLYEPVTQIAGASLRENNMVKYHGSFGPLTTEAHWSFGEQPGSTQGSAGYGAGVDYSFGSGGIAIAYDNVNGPATGGNYTRAQKAALGVRYQITPSLLAQAAYRYGKNDAPAAGTVARDDIFWLGLNYQATQALALTGVVYYDNLRALRTATGSTNPSNPWQLTLVADYSLSKRTDVYLSTAYTKNAALNFENLNGAIAAYQIAANEHNQIGVAVGMRHKF</sequence>
<dbReference type="GO" id="GO:0009279">
    <property type="term" value="C:cell outer membrane"/>
    <property type="evidence" value="ECO:0007669"/>
    <property type="project" value="UniProtKB-SubCell"/>
</dbReference>
<gene>
    <name evidence="13" type="ORF">RR42_s1572</name>
</gene>
<keyword evidence="6 11" id="KW-0732">Signal</keyword>
<feature type="signal peptide" evidence="11">
    <location>
        <begin position="1"/>
        <end position="19"/>
    </location>
</feature>
<dbReference type="OrthoDB" id="8951346at2"/>
<dbReference type="InterPro" id="IPR023614">
    <property type="entry name" value="Porin_dom_sf"/>
</dbReference>
<dbReference type="AlphaFoldDB" id="A0A0C4YKV0"/>
<dbReference type="KEGG" id="cbw:RR42_s1572"/>
<dbReference type="InterPro" id="IPR033900">
    <property type="entry name" value="Gram_neg_porin_domain"/>
</dbReference>
<dbReference type="RefSeq" id="WP_043354860.1">
    <property type="nucleotide sequence ID" value="NZ_CP010537.1"/>
</dbReference>
<keyword evidence="3" id="KW-0813">Transport</keyword>
<evidence type="ECO:0000313" key="13">
    <source>
        <dbReference type="EMBL" id="AJG23160.1"/>
    </source>
</evidence>
<evidence type="ECO:0000256" key="2">
    <source>
        <dbReference type="ARBA" id="ARBA00011233"/>
    </source>
</evidence>
<keyword evidence="7" id="KW-0406">Ion transport</keyword>
<dbReference type="Pfam" id="PF13609">
    <property type="entry name" value="Porin_4"/>
    <property type="match status" value="1"/>
</dbReference>
<evidence type="ECO:0000256" key="1">
    <source>
        <dbReference type="ARBA" id="ARBA00004571"/>
    </source>
</evidence>
<dbReference type="Proteomes" id="UP000031843">
    <property type="component" value="Chromosome secondary"/>
</dbReference>
<keyword evidence="4" id="KW-1134">Transmembrane beta strand</keyword>
<feature type="domain" description="Porin" evidence="12">
    <location>
        <begin position="11"/>
        <end position="321"/>
    </location>
</feature>
<evidence type="ECO:0000256" key="9">
    <source>
        <dbReference type="ARBA" id="ARBA00023136"/>
    </source>
</evidence>
<keyword evidence="9" id="KW-0472">Membrane</keyword>
<dbReference type="SUPFAM" id="SSF56935">
    <property type="entry name" value="Porins"/>
    <property type="match status" value="1"/>
</dbReference>
<organism evidence="13 14">
    <name type="scientific">Cupriavidus basilensis</name>
    <dbReference type="NCBI Taxonomy" id="68895"/>
    <lineage>
        <taxon>Bacteria</taxon>
        <taxon>Pseudomonadati</taxon>
        <taxon>Pseudomonadota</taxon>
        <taxon>Betaproteobacteria</taxon>
        <taxon>Burkholderiales</taxon>
        <taxon>Burkholderiaceae</taxon>
        <taxon>Cupriavidus</taxon>
    </lineage>
</organism>
<keyword evidence="5" id="KW-0812">Transmembrane</keyword>
<keyword evidence="14" id="KW-1185">Reference proteome</keyword>
<dbReference type="InterPro" id="IPR050298">
    <property type="entry name" value="Gram-neg_bact_OMP"/>
</dbReference>
<dbReference type="PANTHER" id="PTHR34501:SF9">
    <property type="entry name" value="MAJOR OUTER MEMBRANE PROTEIN P.IA"/>
    <property type="match status" value="1"/>
</dbReference>
<evidence type="ECO:0000256" key="5">
    <source>
        <dbReference type="ARBA" id="ARBA00022692"/>
    </source>
</evidence>
<dbReference type="STRING" id="68895.RR42_s1572"/>
<dbReference type="CDD" id="cd00342">
    <property type="entry name" value="gram_neg_porins"/>
    <property type="match status" value="1"/>
</dbReference>
<evidence type="ECO:0000259" key="12">
    <source>
        <dbReference type="Pfam" id="PF13609"/>
    </source>
</evidence>
<dbReference type="GO" id="GO:0006811">
    <property type="term" value="P:monoatomic ion transport"/>
    <property type="evidence" value="ECO:0007669"/>
    <property type="project" value="UniProtKB-KW"/>
</dbReference>
<dbReference type="EMBL" id="CP010537">
    <property type="protein sequence ID" value="AJG23160.1"/>
    <property type="molecule type" value="Genomic_DNA"/>
</dbReference>
<proteinExistence type="predicted"/>
<evidence type="ECO:0000256" key="6">
    <source>
        <dbReference type="ARBA" id="ARBA00022729"/>
    </source>
</evidence>
<evidence type="ECO:0000256" key="4">
    <source>
        <dbReference type="ARBA" id="ARBA00022452"/>
    </source>
</evidence>
<evidence type="ECO:0000256" key="10">
    <source>
        <dbReference type="ARBA" id="ARBA00023237"/>
    </source>
</evidence>
<keyword evidence="10" id="KW-0998">Cell outer membrane</keyword>
<evidence type="ECO:0000256" key="8">
    <source>
        <dbReference type="ARBA" id="ARBA00023114"/>
    </source>
</evidence>
<keyword evidence="8" id="KW-0626">Porin</keyword>
<feature type="chain" id="PRO_5002185724" evidence="11">
    <location>
        <begin position="20"/>
        <end position="356"/>
    </location>
</feature>
<accession>A0A0C4YKV0</accession>
<evidence type="ECO:0000256" key="3">
    <source>
        <dbReference type="ARBA" id="ARBA00022448"/>
    </source>
</evidence>
<comment type="subunit">
    <text evidence="2">Homotrimer.</text>
</comment>
<protein>
    <submittedName>
        <fullName evidence="13">Outer membrane protein (Porin)</fullName>
    </submittedName>
</protein>
<dbReference type="Gene3D" id="2.40.160.10">
    <property type="entry name" value="Porin"/>
    <property type="match status" value="1"/>
</dbReference>
<reference evidence="13 14" key="1">
    <citation type="journal article" date="2015" name="Genome Announc.">
        <title>Complete Genome Sequence of Cupriavidus basilensis 4G11, Isolated from the Oak Ridge Field Research Center Site.</title>
        <authorList>
            <person name="Ray J."/>
            <person name="Waters R.J."/>
            <person name="Skerker J.M."/>
            <person name="Kuehl J.V."/>
            <person name="Price M.N."/>
            <person name="Huang J."/>
            <person name="Chakraborty R."/>
            <person name="Arkin A.P."/>
            <person name="Deutschbauer A."/>
        </authorList>
    </citation>
    <scope>NUCLEOTIDE SEQUENCE [LARGE SCALE GENOMIC DNA]</scope>
    <source>
        <strain evidence="13">4G11</strain>
    </source>
</reference>
<evidence type="ECO:0000256" key="7">
    <source>
        <dbReference type="ARBA" id="ARBA00023065"/>
    </source>
</evidence>
<dbReference type="GO" id="GO:0046930">
    <property type="term" value="C:pore complex"/>
    <property type="evidence" value="ECO:0007669"/>
    <property type="project" value="UniProtKB-KW"/>
</dbReference>
<evidence type="ECO:0000313" key="14">
    <source>
        <dbReference type="Proteomes" id="UP000031843"/>
    </source>
</evidence>
<dbReference type="PANTHER" id="PTHR34501">
    <property type="entry name" value="PROTEIN YDDL-RELATED"/>
    <property type="match status" value="1"/>
</dbReference>